<comment type="caution">
    <text evidence="1">The sequence shown here is derived from an EMBL/GenBank/DDBJ whole genome shotgun (WGS) entry which is preliminary data.</text>
</comment>
<reference evidence="1 2" key="1">
    <citation type="submission" date="2016-01" db="EMBL/GenBank/DDBJ databases">
        <title>Draft genome of the antarctic isolate Shewanella frigidimarina Ag06-30.</title>
        <authorList>
            <person name="Parmeciano Di Noto G."/>
            <person name="Vazquez S."/>
            <person name="Mac Cormack W."/>
            <person name="Iriarte A."/>
            <person name="Quiroga C."/>
        </authorList>
    </citation>
    <scope>NUCLEOTIDE SEQUENCE [LARGE SCALE GENOMIC DNA]</scope>
    <source>
        <strain evidence="1 2">Ag06-30</strain>
    </source>
</reference>
<accession>A0A106C170</accession>
<dbReference type="Proteomes" id="UP000055702">
    <property type="component" value="Unassembled WGS sequence"/>
</dbReference>
<protein>
    <submittedName>
        <fullName evidence="1">Uncharacterized protein</fullName>
    </submittedName>
</protein>
<proteinExistence type="predicted"/>
<dbReference type="AlphaFoldDB" id="A0A106C170"/>
<evidence type="ECO:0000313" key="1">
    <source>
        <dbReference type="EMBL" id="KVX02367.1"/>
    </source>
</evidence>
<sequence length="84" mass="9770">MPSNSLQLWQILKILSLVLEQEEDELEEELMSKSKGIGSRHHQLPVLYAIYYVYSNGVFHIDRDDNFTFTTSGMIMACERENCL</sequence>
<dbReference type="RefSeq" id="WP_059745432.1">
    <property type="nucleotide sequence ID" value="NZ_LRDC01000014.1"/>
</dbReference>
<organism evidence="1">
    <name type="scientific">Shewanella frigidimarina</name>
    <dbReference type="NCBI Taxonomy" id="56812"/>
    <lineage>
        <taxon>Bacteria</taxon>
        <taxon>Pseudomonadati</taxon>
        <taxon>Pseudomonadota</taxon>
        <taxon>Gammaproteobacteria</taxon>
        <taxon>Alteromonadales</taxon>
        <taxon>Shewanellaceae</taxon>
        <taxon>Shewanella</taxon>
    </lineage>
</organism>
<dbReference type="EMBL" id="LRDC01000014">
    <property type="protein sequence ID" value="KVX02367.1"/>
    <property type="molecule type" value="Genomic_DNA"/>
</dbReference>
<name>A0A106C170_SHEFR</name>
<gene>
    <name evidence="1" type="ORF">AWJ07_14585</name>
</gene>
<evidence type="ECO:0000313" key="2">
    <source>
        <dbReference type="Proteomes" id="UP000055702"/>
    </source>
</evidence>